<protein>
    <submittedName>
        <fullName evidence="2">Uncharacterized protein</fullName>
    </submittedName>
</protein>
<accession>A0A8J5IXN3</accession>
<organism evidence="2 3">
    <name type="scientific">Phytophthora aleatoria</name>
    <dbReference type="NCBI Taxonomy" id="2496075"/>
    <lineage>
        <taxon>Eukaryota</taxon>
        <taxon>Sar</taxon>
        <taxon>Stramenopiles</taxon>
        <taxon>Oomycota</taxon>
        <taxon>Peronosporomycetes</taxon>
        <taxon>Peronosporales</taxon>
        <taxon>Peronosporaceae</taxon>
        <taxon>Phytophthora</taxon>
    </lineage>
</organism>
<feature type="compositionally biased region" description="Polar residues" evidence="1">
    <location>
        <begin position="11"/>
        <end position="28"/>
    </location>
</feature>
<feature type="region of interest" description="Disordered" evidence="1">
    <location>
        <begin position="1"/>
        <end position="33"/>
    </location>
</feature>
<dbReference type="EMBL" id="JAENGY010000034">
    <property type="protein sequence ID" value="KAG6976329.1"/>
    <property type="molecule type" value="Genomic_DNA"/>
</dbReference>
<evidence type="ECO:0000313" key="2">
    <source>
        <dbReference type="EMBL" id="KAG6976329.1"/>
    </source>
</evidence>
<name>A0A8J5IXN3_9STRA</name>
<sequence>MRSSVDGVTRLGSTGPTTAQTSDSTSVGFSLRSPRDVVWRSSTSSVSTSRMNRC</sequence>
<evidence type="ECO:0000256" key="1">
    <source>
        <dbReference type="SAM" id="MobiDB-lite"/>
    </source>
</evidence>
<evidence type="ECO:0000313" key="3">
    <source>
        <dbReference type="Proteomes" id="UP000709295"/>
    </source>
</evidence>
<dbReference type="AlphaFoldDB" id="A0A8J5IXN3"/>
<dbReference type="Proteomes" id="UP000709295">
    <property type="component" value="Unassembled WGS sequence"/>
</dbReference>
<comment type="caution">
    <text evidence="2">The sequence shown here is derived from an EMBL/GenBank/DDBJ whole genome shotgun (WGS) entry which is preliminary data.</text>
</comment>
<keyword evidence="3" id="KW-1185">Reference proteome</keyword>
<proteinExistence type="predicted"/>
<gene>
    <name evidence="2" type="ORF">JG688_00001495</name>
</gene>
<reference evidence="2" key="1">
    <citation type="submission" date="2021-01" db="EMBL/GenBank/DDBJ databases">
        <title>Phytophthora aleatoria, a newly-described species from Pinus radiata is distinct from Phytophthora cactorum isolates based on comparative genomics.</title>
        <authorList>
            <person name="Mcdougal R."/>
            <person name="Panda P."/>
            <person name="Williams N."/>
            <person name="Studholme D.J."/>
        </authorList>
    </citation>
    <scope>NUCLEOTIDE SEQUENCE</scope>
    <source>
        <strain evidence="2">NZFS 4037</strain>
    </source>
</reference>